<dbReference type="PROSITE" id="PS51367">
    <property type="entry name" value="THAUMATIN_2"/>
    <property type="match status" value="1"/>
</dbReference>
<feature type="disulfide bond" evidence="3">
    <location>
        <begin position="184"/>
        <end position="193"/>
    </location>
</feature>
<evidence type="ECO:0000256" key="2">
    <source>
        <dbReference type="ARBA" id="ARBA00023157"/>
    </source>
</evidence>
<evidence type="ECO:0000256" key="4">
    <source>
        <dbReference type="SAM" id="SignalP"/>
    </source>
</evidence>
<accession>A0A9Q0KXU8</accession>
<feature type="signal peptide" evidence="4">
    <location>
        <begin position="1"/>
        <end position="21"/>
    </location>
</feature>
<feature type="disulfide bond" evidence="3">
    <location>
        <begin position="93"/>
        <end position="99"/>
    </location>
</feature>
<dbReference type="PANTHER" id="PTHR31048">
    <property type="entry name" value="OS03G0233200 PROTEIN"/>
    <property type="match status" value="1"/>
</dbReference>
<feature type="disulfide bond" evidence="3">
    <location>
        <begin position="194"/>
        <end position="204"/>
    </location>
</feature>
<dbReference type="PRINTS" id="PR00347">
    <property type="entry name" value="THAUMATIN"/>
</dbReference>
<gene>
    <name evidence="5" type="ORF">NE237_009487</name>
</gene>
<keyword evidence="4" id="KW-0732">Signal</keyword>
<feature type="disulfide bond" evidence="3">
    <location>
        <begin position="150"/>
        <end position="234"/>
    </location>
</feature>
<keyword evidence="2 3" id="KW-1015">Disulfide bond</keyword>
<dbReference type="SMART" id="SM00205">
    <property type="entry name" value="THN"/>
    <property type="match status" value="1"/>
</dbReference>
<dbReference type="Pfam" id="PF00314">
    <property type="entry name" value="Thaumatin"/>
    <property type="match status" value="1"/>
</dbReference>
<dbReference type="PIRSF" id="PIRSF002703">
    <property type="entry name" value="Thaumatin"/>
    <property type="match status" value="1"/>
</dbReference>
<dbReference type="InterPro" id="IPR037176">
    <property type="entry name" value="Osmotin/thaumatin-like_sf"/>
</dbReference>
<dbReference type="FunFam" id="2.60.110.10:FF:000002">
    <property type="entry name" value="Thaumatin-like protein 1a"/>
    <property type="match status" value="1"/>
</dbReference>
<dbReference type="EMBL" id="JAMYWD010000002">
    <property type="protein sequence ID" value="KAJ4978707.1"/>
    <property type="molecule type" value="Genomic_DNA"/>
</dbReference>
<dbReference type="Proteomes" id="UP001141806">
    <property type="component" value="Unassembled WGS sequence"/>
</dbReference>
<dbReference type="Gene3D" id="2.60.110.10">
    <property type="entry name" value="Thaumatin"/>
    <property type="match status" value="1"/>
</dbReference>
<evidence type="ECO:0000256" key="1">
    <source>
        <dbReference type="ARBA" id="ARBA00010607"/>
    </source>
</evidence>
<comment type="similarity">
    <text evidence="1">Belongs to the thaumatin family.</text>
</comment>
<feature type="disulfide bond" evidence="3">
    <location>
        <begin position="30"/>
        <end position="244"/>
    </location>
</feature>
<name>A0A9Q0KXU8_9MAGN</name>
<evidence type="ECO:0000313" key="6">
    <source>
        <dbReference type="Proteomes" id="UP001141806"/>
    </source>
</evidence>
<sequence length="244" mass="25835">MGFQHLHLFLLLSFSFSSAKAAVFTFKNNCRNTIWPGTQPGSGKPVLNNGGFMLKPGESYSINAPLGWSGRFWGRRGCSFDASGKGTCLTGDCGGVMQCAGAGGAPPATLVEFTLDSPMDFYDVSLVDGYNLPVSIIPVGGVSGSGSGTCQQTRCLKDLNRSCPPGLQVKNNSRNRVVACKSACMAFNTPEYCCTGAFGSPSTCKPTNYSQAFKASCPTAYSYAYDDATSTFTCKGANYRITFC</sequence>
<feature type="disulfide bond" evidence="3">
    <location>
        <begin position="163"/>
        <end position="180"/>
    </location>
</feature>
<dbReference type="InterPro" id="IPR001938">
    <property type="entry name" value="Thaumatin"/>
</dbReference>
<evidence type="ECO:0000313" key="5">
    <source>
        <dbReference type="EMBL" id="KAJ4978707.1"/>
    </source>
</evidence>
<feature type="disulfide bond" evidence="3">
    <location>
        <begin position="155"/>
        <end position="217"/>
    </location>
</feature>
<keyword evidence="6" id="KW-1185">Reference proteome</keyword>
<dbReference type="OrthoDB" id="430315at2759"/>
<dbReference type="PROSITE" id="PS00316">
    <property type="entry name" value="THAUMATIN_1"/>
    <property type="match status" value="1"/>
</dbReference>
<evidence type="ECO:0000256" key="3">
    <source>
        <dbReference type="PIRSR" id="PIRSR002703-1"/>
    </source>
</evidence>
<protein>
    <recommendedName>
        <fullName evidence="7">Thaumatin-like protein</fullName>
    </recommendedName>
</protein>
<proteinExistence type="inferred from homology"/>
<feature type="chain" id="PRO_5040404036" description="Thaumatin-like protein" evidence="4">
    <location>
        <begin position="22"/>
        <end position="244"/>
    </location>
</feature>
<reference evidence="5" key="1">
    <citation type="journal article" date="2023" name="Plant J.">
        <title>The genome of the king protea, Protea cynaroides.</title>
        <authorList>
            <person name="Chang J."/>
            <person name="Duong T.A."/>
            <person name="Schoeman C."/>
            <person name="Ma X."/>
            <person name="Roodt D."/>
            <person name="Barker N."/>
            <person name="Li Z."/>
            <person name="Van de Peer Y."/>
            <person name="Mizrachi E."/>
        </authorList>
    </citation>
    <scope>NUCLEOTIDE SEQUENCE</scope>
    <source>
        <tissue evidence="5">Young leaves</tissue>
    </source>
</reference>
<evidence type="ECO:0008006" key="7">
    <source>
        <dbReference type="Google" id="ProtNLM"/>
    </source>
</evidence>
<dbReference type="InterPro" id="IPR017949">
    <property type="entry name" value="Thaumatin_CS"/>
</dbReference>
<comment type="caution">
    <text evidence="5">The sequence shown here is derived from an EMBL/GenBank/DDBJ whole genome shotgun (WGS) entry which is preliminary data.</text>
</comment>
<organism evidence="5 6">
    <name type="scientific">Protea cynaroides</name>
    <dbReference type="NCBI Taxonomy" id="273540"/>
    <lineage>
        <taxon>Eukaryota</taxon>
        <taxon>Viridiplantae</taxon>
        <taxon>Streptophyta</taxon>
        <taxon>Embryophyta</taxon>
        <taxon>Tracheophyta</taxon>
        <taxon>Spermatophyta</taxon>
        <taxon>Magnoliopsida</taxon>
        <taxon>Proteales</taxon>
        <taxon>Proteaceae</taxon>
        <taxon>Protea</taxon>
    </lineage>
</organism>
<feature type="disulfide bond" evidence="3">
    <location>
        <begin position="78"/>
        <end position="88"/>
    </location>
</feature>
<dbReference type="AlphaFoldDB" id="A0A9Q0KXU8"/>
<dbReference type="CDD" id="cd09218">
    <property type="entry name" value="TLP-PA"/>
    <property type="match status" value="1"/>
</dbReference>
<dbReference type="SUPFAM" id="SSF49870">
    <property type="entry name" value="Osmotin, thaumatin-like protein"/>
    <property type="match status" value="1"/>
</dbReference>